<gene>
    <name evidence="1" type="ORF">AC3_2551</name>
</gene>
<evidence type="ECO:0000313" key="1">
    <source>
        <dbReference type="EMBL" id="EDT16293.1"/>
    </source>
</evidence>
<reference evidence="1 2" key="1">
    <citation type="submission" date="2007-07" db="EMBL/GenBank/DDBJ databases">
        <title>Annotation of Clostridium perfringens E str. JGS1987.</title>
        <authorList>
            <person name="Paulsen I."/>
            <person name="Sebastian Y."/>
        </authorList>
    </citation>
    <scope>NUCLEOTIDE SEQUENCE [LARGE SCALE GENOMIC DNA]</scope>
    <source>
        <strain evidence="2">E str. JGS1987</strain>
    </source>
</reference>
<protein>
    <submittedName>
        <fullName evidence="1">Uncharacterized protein</fullName>
    </submittedName>
</protein>
<dbReference type="AlphaFoldDB" id="B1BPR2"/>
<organism evidence="1 2">
    <name type="scientific">Clostridium perfringens E str. JGS1987</name>
    <dbReference type="NCBI Taxonomy" id="451755"/>
    <lineage>
        <taxon>Bacteria</taxon>
        <taxon>Bacillati</taxon>
        <taxon>Bacillota</taxon>
        <taxon>Clostridia</taxon>
        <taxon>Eubacteriales</taxon>
        <taxon>Clostridiaceae</taxon>
        <taxon>Clostridium</taxon>
    </lineage>
</organism>
<dbReference type="EMBL" id="ABDW01000003">
    <property type="protein sequence ID" value="EDT16293.1"/>
    <property type="molecule type" value="Genomic_DNA"/>
</dbReference>
<sequence>MRNLNFGDAFQLARIIKKLKIKDELKEIYSNVTEESNKMEIGMDLMYTIFDKATEKQAEQEIYKFLSRPFEVKPEEVEKMDLFEVVENFSKVANLEEWKSFLKQVSKLK</sequence>
<accession>B1BPR2</accession>
<comment type="caution">
    <text evidence="1">The sequence shown here is derived from an EMBL/GenBank/DDBJ whole genome shotgun (WGS) entry which is preliminary data.</text>
</comment>
<evidence type="ECO:0000313" key="2">
    <source>
        <dbReference type="Proteomes" id="UP000005337"/>
    </source>
</evidence>
<proteinExistence type="predicted"/>
<dbReference type="RefSeq" id="WP_003461831.1">
    <property type="nucleotide sequence ID" value="NZ_ABDW01000003.1"/>
</dbReference>
<dbReference type="Proteomes" id="UP000005337">
    <property type="component" value="Unassembled WGS sequence"/>
</dbReference>
<name>B1BPR2_CLOPF</name>